<proteinExistence type="predicted"/>
<name>A0AAN5CXH8_9BILA</name>
<dbReference type="EMBL" id="BTRK01000005">
    <property type="protein sequence ID" value="GMR52265.1"/>
    <property type="molecule type" value="Genomic_DNA"/>
</dbReference>
<evidence type="ECO:0000256" key="1">
    <source>
        <dbReference type="SAM" id="MobiDB-lite"/>
    </source>
</evidence>
<keyword evidence="3" id="KW-1185">Reference proteome</keyword>
<feature type="region of interest" description="Disordered" evidence="1">
    <location>
        <begin position="92"/>
        <end position="123"/>
    </location>
</feature>
<protein>
    <submittedName>
        <fullName evidence="2">Uncharacterized protein</fullName>
    </submittedName>
</protein>
<accession>A0AAN5CXH8</accession>
<feature type="non-terminal residue" evidence="2">
    <location>
        <position position="1"/>
    </location>
</feature>
<dbReference type="Proteomes" id="UP001328107">
    <property type="component" value="Unassembled WGS sequence"/>
</dbReference>
<reference evidence="3" key="1">
    <citation type="submission" date="2022-10" db="EMBL/GenBank/DDBJ databases">
        <title>Genome assembly of Pristionchus species.</title>
        <authorList>
            <person name="Yoshida K."/>
            <person name="Sommer R.J."/>
        </authorList>
    </citation>
    <scope>NUCLEOTIDE SEQUENCE [LARGE SCALE GENOMIC DNA]</scope>
    <source>
        <strain evidence="3">RS5460</strain>
    </source>
</reference>
<evidence type="ECO:0000313" key="3">
    <source>
        <dbReference type="Proteomes" id="UP001328107"/>
    </source>
</evidence>
<feature type="compositionally biased region" description="Basic residues" evidence="1">
    <location>
        <begin position="100"/>
        <end position="109"/>
    </location>
</feature>
<organism evidence="2 3">
    <name type="scientific">Pristionchus mayeri</name>
    <dbReference type="NCBI Taxonomy" id="1317129"/>
    <lineage>
        <taxon>Eukaryota</taxon>
        <taxon>Metazoa</taxon>
        <taxon>Ecdysozoa</taxon>
        <taxon>Nematoda</taxon>
        <taxon>Chromadorea</taxon>
        <taxon>Rhabditida</taxon>
        <taxon>Rhabditina</taxon>
        <taxon>Diplogasteromorpha</taxon>
        <taxon>Diplogasteroidea</taxon>
        <taxon>Neodiplogasteridae</taxon>
        <taxon>Pristionchus</taxon>
    </lineage>
</organism>
<sequence>VMAEPSSLSDKLELILPFLSFDSPDLRESLKQKPNKIVTREIQGLRVEKAHQKMELGNMASTFKTALALKNRKIKDLEEEVKELRGRNEELTKELENNAKKRKGSKKRGGNNSTAKDEIARLPKSELNTTSVANIPMHEESASLMLHLQQNLRVYLGFSLVGWRIQGLLLGRVRCDKGDHKASAESILRLSELAAQLDRKGVGDLSRFMGNPKFTCFCGVYLCSGLAVINHFNDDKHVELRPNHLCDADISFWTEKLRELLRGMSLYQLVWIEESASDVEEI</sequence>
<comment type="caution">
    <text evidence="2">The sequence shown here is derived from an EMBL/GenBank/DDBJ whole genome shotgun (WGS) entry which is preliminary data.</text>
</comment>
<dbReference type="AlphaFoldDB" id="A0AAN5CXH8"/>
<gene>
    <name evidence="2" type="ORF">PMAYCL1PPCAC_22460</name>
</gene>
<evidence type="ECO:0000313" key="2">
    <source>
        <dbReference type="EMBL" id="GMR52265.1"/>
    </source>
</evidence>